<evidence type="ECO:0008006" key="4">
    <source>
        <dbReference type="Google" id="ProtNLM"/>
    </source>
</evidence>
<dbReference type="InterPro" id="IPR010512">
    <property type="entry name" value="DUF1091"/>
</dbReference>
<comment type="caution">
    <text evidence="2">The sequence shown here is derived from an EMBL/GenBank/DDBJ whole genome shotgun (WGS) entry which is preliminary data.</text>
</comment>
<dbReference type="OrthoDB" id="8040949at2759"/>
<evidence type="ECO:0000256" key="1">
    <source>
        <dbReference type="SAM" id="SignalP"/>
    </source>
</evidence>
<name>A0A0L0BSV3_LUCCU</name>
<organism evidence="2 3">
    <name type="scientific">Lucilia cuprina</name>
    <name type="common">Green bottle fly</name>
    <name type="synonym">Australian sheep blowfly</name>
    <dbReference type="NCBI Taxonomy" id="7375"/>
    <lineage>
        <taxon>Eukaryota</taxon>
        <taxon>Metazoa</taxon>
        <taxon>Ecdysozoa</taxon>
        <taxon>Arthropoda</taxon>
        <taxon>Hexapoda</taxon>
        <taxon>Insecta</taxon>
        <taxon>Pterygota</taxon>
        <taxon>Neoptera</taxon>
        <taxon>Endopterygota</taxon>
        <taxon>Diptera</taxon>
        <taxon>Brachycera</taxon>
        <taxon>Muscomorpha</taxon>
        <taxon>Oestroidea</taxon>
        <taxon>Calliphoridae</taxon>
        <taxon>Luciliinae</taxon>
        <taxon>Lucilia</taxon>
    </lineage>
</organism>
<evidence type="ECO:0000313" key="2">
    <source>
        <dbReference type="EMBL" id="KNC23122.1"/>
    </source>
</evidence>
<dbReference type="Pfam" id="PF06477">
    <property type="entry name" value="DUF1091"/>
    <property type="match status" value="1"/>
</dbReference>
<keyword evidence="3" id="KW-1185">Reference proteome</keyword>
<protein>
    <recommendedName>
        <fullName evidence="4">MD-2-related lipid-recognition domain-containing protein</fullName>
    </recommendedName>
</protein>
<accession>A0A0L0BSV3</accession>
<proteinExistence type="predicted"/>
<dbReference type="PANTHER" id="PTHR20898">
    <property type="entry name" value="DAEDALUS ON 3-RELATED-RELATED"/>
    <property type="match status" value="1"/>
</dbReference>
<dbReference type="Proteomes" id="UP000037069">
    <property type="component" value="Unassembled WGS sequence"/>
</dbReference>
<reference evidence="2 3" key="1">
    <citation type="journal article" date="2015" name="Nat. Commun.">
        <title>Lucilia cuprina genome unlocks parasitic fly biology to underpin future interventions.</title>
        <authorList>
            <person name="Anstead C.A."/>
            <person name="Korhonen P.K."/>
            <person name="Young N.D."/>
            <person name="Hall R.S."/>
            <person name="Jex A.R."/>
            <person name="Murali S.C."/>
            <person name="Hughes D.S."/>
            <person name="Lee S.F."/>
            <person name="Perry T."/>
            <person name="Stroehlein A.J."/>
            <person name="Ansell B.R."/>
            <person name="Breugelmans B."/>
            <person name="Hofmann A."/>
            <person name="Qu J."/>
            <person name="Dugan S."/>
            <person name="Lee S.L."/>
            <person name="Chao H."/>
            <person name="Dinh H."/>
            <person name="Han Y."/>
            <person name="Doddapaneni H.V."/>
            <person name="Worley K.C."/>
            <person name="Muzny D.M."/>
            <person name="Ioannidis P."/>
            <person name="Waterhouse R.M."/>
            <person name="Zdobnov E.M."/>
            <person name="James P.J."/>
            <person name="Bagnall N.H."/>
            <person name="Kotze A.C."/>
            <person name="Gibbs R.A."/>
            <person name="Richards S."/>
            <person name="Batterham P."/>
            <person name="Gasser R.B."/>
        </authorList>
    </citation>
    <scope>NUCLEOTIDE SEQUENCE [LARGE SCALE GENOMIC DNA]</scope>
    <source>
        <strain evidence="2 3">LS</strain>
        <tissue evidence="2">Full body</tissue>
    </source>
</reference>
<sequence length="191" mass="22197">MKFLLCLTIIISTNKIVLSWRPFNVHLTDVTCFSNSSKISYINCSIGVDSYKGGLNFNVKFKEEIDKAMFNVLLNIKRNNQPDFVLINTSFDACSFVENSNIMQMLKLMRDEVYLYSENFPKECPVKKNTEVNIKNLYFKADNLPSYVPECRFSLTYKLWQAKETLLETTIMGSVENKQKLRKKPLKNNTN</sequence>
<feature type="chain" id="PRO_5005535319" description="MD-2-related lipid-recognition domain-containing protein" evidence="1">
    <location>
        <begin position="20"/>
        <end position="191"/>
    </location>
</feature>
<feature type="signal peptide" evidence="1">
    <location>
        <begin position="1"/>
        <end position="19"/>
    </location>
</feature>
<keyword evidence="1" id="KW-0732">Signal</keyword>
<evidence type="ECO:0000313" key="3">
    <source>
        <dbReference type="Proteomes" id="UP000037069"/>
    </source>
</evidence>
<dbReference type="SMART" id="SM00697">
    <property type="entry name" value="DM8"/>
    <property type="match status" value="1"/>
</dbReference>
<dbReference type="PANTHER" id="PTHR20898:SF0">
    <property type="entry name" value="DAEDALUS ON 3-RELATED"/>
    <property type="match status" value="1"/>
</dbReference>
<dbReference type="AlphaFoldDB" id="A0A0L0BSV3"/>
<dbReference type="EMBL" id="JRES01001414">
    <property type="protein sequence ID" value="KNC23122.1"/>
    <property type="molecule type" value="Genomic_DNA"/>
</dbReference>
<gene>
    <name evidence="2" type="ORF">FF38_09106</name>
</gene>